<accession>A0AAN6V914</accession>
<dbReference type="Proteomes" id="UP001302676">
    <property type="component" value="Unassembled WGS sequence"/>
</dbReference>
<reference evidence="2" key="2">
    <citation type="submission" date="2023-05" db="EMBL/GenBank/DDBJ databases">
        <authorList>
            <consortium name="Lawrence Berkeley National Laboratory"/>
            <person name="Steindorff A."/>
            <person name="Hensen N."/>
            <person name="Bonometti L."/>
            <person name="Westerberg I."/>
            <person name="Brannstrom I.O."/>
            <person name="Guillou S."/>
            <person name="Cros-Aarteil S."/>
            <person name="Calhoun S."/>
            <person name="Haridas S."/>
            <person name="Kuo A."/>
            <person name="Mondo S."/>
            <person name="Pangilinan J."/>
            <person name="Riley R."/>
            <person name="Labutti K."/>
            <person name="Andreopoulos B."/>
            <person name="Lipzen A."/>
            <person name="Chen C."/>
            <person name="Yanf M."/>
            <person name="Daum C."/>
            <person name="Ng V."/>
            <person name="Clum A."/>
            <person name="Ohm R."/>
            <person name="Martin F."/>
            <person name="Silar P."/>
            <person name="Natvig D."/>
            <person name="Lalanne C."/>
            <person name="Gautier V."/>
            <person name="Ament-Velasquez S.L."/>
            <person name="Kruys A."/>
            <person name="Hutchinson M.I."/>
            <person name="Powell A.J."/>
            <person name="Barry K."/>
            <person name="Miller A.N."/>
            <person name="Grigoriev I.V."/>
            <person name="Debuchy R."/>
            <person name="Gladieux P."/>
            <person name="Thoren M.H."/>
            <person name="Johannesson H."/>
        </authorList>
    </citation>
    <scope>NUCLEOTIDE SEQUENCE</scope>
    <source>
        <strain evidence="2">CBS 141.50</strain>
    </source>
</reference>
<dbReference type="EMBL" id="MU853557">
    <property type="protein sequence ID" value="KAK4147078.1"/>
    <property type="molecule type" value="Genomic_DNA"/>
</dbReference>
<protein>
    <recommendedName>
        <fullName evidence="4">Imidazoleglycerol-phosphate dehydratase</fullName>
    </recommendedName>
</protein>
<comment type="caution">
    <text evidence="2">The sequence shown here is derived from an EMBL/GenBank/DDBJ whole genome shotgun (WGS) entry which is preliminary data.</text>
</comment>
<reference evidence="2" key="1">
    <citation type="journal article" date="2023" name="Mol. Phylogenet. Evol.">
        <title>Genome-scale phylogeny and comparative genomics of the fungal order Sordariales.</title>
        <authorList>
            <person name="Hensen N."/>
            <person name="Bonometti L."/>
            <person name="Westerberg I."/>
            <person name="Brannstrom I.O."/>
            <person name="Guillou S."/>
            <person name="Cros-Aarteil S."/>
            <person name="Calhoun S."/>
            <person name="Haridas S."/>
            <person name="Kuo A."/>
            <person name="Mondo S."/>
            <person name="Pangilinan J."/>
            <person name="Riley R."/>
            <person name="LaButti K."/>
            <person name="Andreopoulos B."/>
            <person name="Lipzen A."/>
            <person name="Chen C."/>
            <person name="Yan M."/>
            <person name="Daum C."/>
            <person name="Ng V."/>
            <person name="Clum A."/>
            <person name="Steindorff A."/>
            <person name="Ohm R.A."/>
            <person name="Martin F."/>
            <person name="Silar P."/>
            <person name="Natvig D.O."/>
            <person name="Lalanne C."/>
            <person name="Gautier V."/>
            <person name="Ament-Velasquez S.L."/>
            <person name="Kruys A."/>
            <person name="Hutchinson M.I."/>
            <person name="Powell A.J."/>
            <person name="Barry K."/>
            <person name="Miller A.N."/>
            <person name="Grigoriev I.V."/>
            <person name="Debuchy R."/>
            <person name="Gladieux P."/>
            <person name="Hiltunen Thoren M."/>
            <person name="Johannesson H."/>
        </authorList>
    </citation>
    <scope>NUCLEOTIDE SEQUENCE</scope>
    <source>
        <strain evidence="2">CBS 141.50</strain>
    </source>
</reference>
<dbReference type="RefSeq" id="XP_062640449.1">
    <property type="nucleotide sequence ID" value="XM_062779333.1"/>
</dbReference>
<evidence type="ECO:0000256" key="1">
    <source>
        <dbReference type="SAM" id="MobiDB-lite"/>
    </source>
</evidence>
<proteinExistence type="predicted"/>
<name>A0AAN6V914_9PEZI</name>
<evidence type="ECO:0000313" key="2">
    <source>
        <dbReference type="EMBL" id="KAK4147078.1"/>
    </source>
</evidence>
<dbReference type="PANTHER" id="PTHR39153:SF1">
    <property type="entry name" value="AGR244WP"/>
    <property type="match status" value="1"/>
</dbReference>
<evidence type="ECO:0008006" key="4">
    <source>
        <dbReference type="Google" id="ProtNLM"/>
    </source>
</evidence>
<sequence length="118" mass="12931">MPSINDTKHEEAVNASWEATRGAVSGAVKWGVASALLGGIGYVVSPMYRGLTIQFKVYLQMSGMVLGSMIDADARLRAYEARVRVQRRAAKEQAMWDQFNKEYGDDDENEGRGGGKGQ</sequence>
<evidence type="ECO:0000313" key="3">
    <source>
        <dbReference type="Proteomes" id="UP001302676"/>
    </source>
</evidence>
<feature type="region of interest" description="Disordered" evidence="1">
    <location>
        <begin position="97"/>
        <end position="118"/>
    </location>
</feature>
<dbReference type="PANTHER" id="PTHR39153">
    <property type="entry name" value="AGR244WP"/>
    <property type="match status" value="1"/>
</dbReference>
<dbReference type="AlphaFoldDB" id="A0AAN6V914"/>
<organism evidence="2 3">
    <name type="scientific">Dichotomopilus funicola</name>
    <dbReference type="NCBI Taxonomy" id="1934379"/>
    <lineage>
        <taxon>Eukaryota</taxon>
        <taxon>Fungi</taxon>
        <taxon>Dikarya</taxon>
        <taxon>Ascomycota</taxon>
        <taxon>Pezizomycotina</taxon>
        <taxon>Sordariomycetes</taxon>
        <taxon>Sordariomycetidae</taxon>
        <taxon>Sordariales</taxon>
        <taxon>Chaetomiaceae</taxon>
        <taxon>Dichotomopilus</taxon>
    </lineage>
</organism>
<gene>
    <name evidence="2" type="ORF">C8A04DRAFT_24870</name>
</gene>
<dbReference type="InterPro" id="IPR038882">
    <property type="entry name" value="Rcf3"/>
</dbReference>
<keyword evidence="3" id="KW-1185">Reference proteome</keyword>
<dbReference type="GeneID" id="87815946"/>